<reference evidence="2 3" key="1">
    <citation type="submission" date="2016-10" db="EMBL/GenBank/DDBJ databases">
        <authorList>
            <person name="de Groot N.N."/>
        </authorList>
    </citation>
    <scope>NUCLEOTIDE SEQUENCE [LARGE SCALE GENOMIC DNA]</scope>
    <source>
        <strain evidence="2 3">ATCC 700224</strain>
    </source>
</reference>
<sequence>MTLALRLLDTLGRHATLMLAGGALFGLALPGAAEAARPLLAPLVSGLLALALMRLRRAEALAQLRAPLAPLLAVPWLLLGTAPLMLGVVTLAGPLDSPGVEAGMVMMAASSPITAAPAIALMMGLPLPVCLATTLLATVLVPLTAPWLFGAVLALPLSVDAGALAWRLAGVVGGGLLLAVVARRMTTPGWRERNARRLDGVAVILLFAFALAIMAGVGEVLAGDPWRVARLIGLSFVLCAGMMATTTVLFLPFGRPTALGLGYLSSSRNMGILLAALPPAADPDIGLWFALAQFPLYMLPAMLRPVVTRFAPAPGKPV</sequence>
<evidence type="ECO:0000256" key="1">
    <source>
        <dbReference type="SAM" id="Phobius"/>
    </source>
</evidence>
<evidence type="ECO:0000313" key="3">
    <source>
        <dbReference type="Proteomes" id="UP000199412"/>
    </source>
</evidence>
<dbReference type="Gene3D" id="1.20.1530.20">
    <property type="match status" value="1"/>
</dbReference>
<proteinExistence type="predicted"/>
<accession>A0A1G7AUX8</accession>
<gene>
    <name evidence="2" type="ORF">SAMN05421720_10497</name>
</gene>
<feature type="transmembrane region" description="Helical" evidence="1">
    <location>
        <begin position="104"/>
        <end position="123"/>
    </location>
</feature>
<feature type="transmembrane region" description="Helical" evidence="1">
    <location>
        <begin position="258"/>
        <end position="279"/>
    </location>
</feature>
<feature type="transmembrane region" description="Helical" evidence="1">
    <location>
        <begin position="135"/>
        <end position="157"/>
    </location>
</feature>
<dbReference type="Proteomes" id="UP000199412">
    <property type="component" value="Unassembled WGS sequence"/>
</dbReference>
<keyword evidence="1" id="KW-1133">Transmembrane helix</keyword>
<dbReference type="OrthoDB" id="7262824at2"/>
<name>A0A1G7AUX8_9PROT</name>
<protein>
    <submittedName>
        <fullName evidence="2">Bile acid:Na+ symporter, BASS family</fullName>
    </submittedName>
</protein>
<dbReference type="AlphaFoldDB" id="A0A1G7AUX8"/>
<dbReference type="STRING" id="69960.SAMN05421720_10497"/>
<feature type="transmembrane region" description="Helical" evidence="1">
    <location>
        <begin position="12"/>
        <end position="33"/>
    </location>
</feature>
<feature type="transmembrane region" description="Helical" evidence="1">
    <location>
        <begin position="39"/>
        <end position="56"/>
    </location>
</feature>
<dbReference type="InterPro" id="IPR038770">
    <property type="entry name" value="Na+/solute_symporter_sf"/>
</dbReference>
<keyword evidence="1" id="KW-0812">Transmembrane</keyword>
<organism evidence="2 3">
    <name type="scientific">Rhodospira trueperi</name>
    <dbReference type="NCBI Taxonomy" id="69960"/>
    <lineage>
        <taxon>Bacteria</taxon>
        <taxon>Pseudomonadati</taxon>
        <taxon>Pseudomonadota</taxon>
        <taxon>Alphaproteobacteria</taxon>
        <taxon>Rhodospirillales</taxon>
        <taxon>Rhodospirillaceae</taxon>
        <taxon>Rhodospira</taxon>
    </lineage>
</organism>
<feature type="transmembrane region" description="Helical" evidence="1">
    <location>
        <begin position="285"/>
        <end position="303"/>
    </location>
</feature>
<dbReference type="RefSeq" id="WP_092784335.1">
    <property type="nucleotide sequence ID" value="NZ_FNAP01000004.1"/>
</dbReference>
<evidence type="ECO:0000313" key="2">
    <source>
        <dbReference type="EMBL" id="SDE18500.1"/>
    </source>
</evidence>
<dbReference type="EMBL" id="FNAP01000004">
    <property type="protein sequence ID" value="SDE18500.1"/>
    <property type="molecule type" value="Genomic_DNA"/>
</dbReference>
<feature type="transmembrane region" description="Helical" evidence="1">
    <location>
        <begin position="201"/>
        <end position="222"/>
    </location>
</feature>
<feature type="transmembrane region" description="Helical" evidence="1">
    <location>
        <begin position="68"/>
        <end position="92"/>
    </location>
</feature>
<feature type="transmembrane region" description="Helical" evidence="1">
    <location>
        <begin position="228"/>
        <end position="251"/>
    </location>
</feature>
<feature type="transmembrane region" description="Helical" evidence="1">
    <location>
        <begin position="163"/>
        <end position="181"/>
    </location>
</feature>
<keyword evidence="3" id="KW-1185">Reference proteome</keyword>
<keyword evidence="1" id="KW-0472">Membrane</keyword>